<reference evidence="2 3" key="1">
    <citation type="submission" date="2019-06" db="EMBL/GenBank/DDBJ databases">
        <authorList>
            <person name="Rodrigo-Torres L."/>
            <person name="Arahal R. D."/>
            <person name="Lucena T."/>
        </authorList>
    </citation>
    <scope>NUCLEOTIDE SEQUENCE [LARGE SCALE GENOMIC DNA]</scope>
    <source>
        <strain evidence="2 3">SW08-7</strain>
    </source>
</reference>
<protein>
    <submittedName>
        <fullName evidence="2">Uncharacterized protein</fullName>
    </submittedName>
</protein>
<reference evidence="1" key="3">
    <citation type="submission" date="2021-08" db="EMBL/GenBank/DDBJ databases">
        <authorList>
            <person name="Tani A."/>
            <person name="Ola A."/>
            <person name="Ogura Y."/>
            <person name="Katsura K."/>
            <person name="Hayashi T."/>
        </authorList>
    </citation>
    <scope>NUCLEOTIDE SEQUENCE</scope>
    <source>
        <strain evidence="1">DSM 22415</strain>
    </source>
</reference>
<dbReference type="RefSeq" id="WP_144767523.1">
    <property type="nucleotide sequence ID" value="NZ_BPQI01000164.1"/>
</dbReference>
<evidence type="ECO:0000313" key="4">
    <source>
        <dbReference type="Proteomes" id="UP001055303"/>
    </source>
</evidence>
<keyword evidence="4" id="KW-1185">Reference proteome</keyword>
<dbReference type="AlphaFoldDB" id="A0A564G590"/>
<reference evidence="1" key="2">
    <citation type="journal article" date="2021" name="Front. Microbiol.">
        <title>Comprehensive Comparative Genomics and Phenotyping of Methylobacterium Species.</title>
        <authorList>
            <person name="Alessa O."/>
            <person name="Ogura Y."/>
            <person name="Fujitani Y."/>
            <person name="Takami H."/>
            <person name="Hayashi T."/>
            <person name="Sahin N."/>
            <person name="Tani A."/>
        </authorList>
    </citation>
    <scope>NUCLEOTIDE SEQUENCE</scope>
    <source>
        <strain evidence="1">DSM 22415</strain>
    </source>
</reference>
<dbReference type="Proteomes" id="UP000401717">
    <property type="component" value="Unassembled WGS sequence"/>
</dbReference>
<sequence>MSDATAEAAPDDGWEWAIVEAMGHRRHVGRTREVEKFGTKMIRVDVPIDGNPEERGWKTHFYPGSSLFCFTPCTEEAALAANKPYEPAGRLALASRYRDPDDSPDDGPEF</sequence>
<evidence type="ECO:0000313" key="3">
    <source>
        <dbReference type="Proteomes" id="UP000401717"/>
    </source>
</evidence>
<proteinExistence type="predicted"/>
<organism evidence="2 3">
    <name type="scientific">Methylobacterium dankookense</name>
    <dbReference type="NCBI Taxonomy" id="560405"/>
    <lineage>
        <taxon>Bacteria</taxon>
        <taxon>Pseudomonadati</taxon>
        <taxon>Pseudomonadota</taxon>
        <taxon>Alphaproteobacteria</taxon>
        <taxon>Hyphomicrobiales</taxon>
        <taxon>Methylobacteriaceae</taxon>
        <taxon>Methylobacterium</taxon>
    </lineage>
</organism>
<dbReference type="Proteomes" id="UP001055303">
    <property type="component" value="Unassembled WGS sequence"/>
</dbReference>
<gene>
    <name evidence="1" type="ORF">IFDJLNFL_4628</name>
    <name evidence="2" type="ORF">MTDSW087_04901</name>
</gene>
<name>A0A564G590_9HYPH</name>
<dbReference type="EMBL" id="BPQI01000164">
    <property type="protein sequence ID" value="GJD58705.1"/>
    <property type="molecule type" value="Genomic_DNA"/>
</dbReference>
<evidence type="ECO:0000313" key="1">
    <source>
        <dbReference type="EMBL" id="GJD58705.1"/>
    </source>
</evidence>
<dbReference type="EMBL" id="CABFVH010000048">
    <property type="protein sequence ID" value="VUF15166.1"/>
    <property type="molecule type" value="Genomic_DNA"/>
</dbReference>
<dbReference type="OrthoDB" id="7999080at2"/>
<accession>A0A564G590</accession>
<evidence type="ECO:0000313" key="2">
    <source>
        <dbReference type="EMBL" id="VUF15166.1"/>
    </source>
</evidence>